<feature type="domain" description="PFL" evidence="2">
    <location>
        <begin position="5"/>
        <end position="368"/>
    </location>
</feature>
<dbReference type="InterPro" id="IPR020831">
    <property type="entry name" value="GlycerAld/Erythrose_P_DH"/>
</dbReference>
<evidence type="ECO:0000259" key="2">
    <source>
        <dbReference type="PROSITE" id="PS51554"/>
    </source>
</evidence>
<dbReference type="EMBL" id="JBEZVE010000007">
    <property type="protein sequence ID" value="MEU3781838.1"/>
    <property type="molecule type" value="Genomic_DNA"/>
</dbReference>
<name>A0ABV2ZH08_9ACTN</name>
<reference evidence="3 4" key="1">
    <citation type="submission" date="2024-06" db="EMBL/GenBank/DDBJ databases">
        <title>The Natural Products Discovery Center: Release of the First 8490 Sequenced Strains for Exploring Actinobacteria Biosynthetic Diversity.</title>
        <authorList>
            <person name="Kalkreuter E."/>
            <person name="Kautsar S.A."/>
            <person name="Yang D."/>
            <person name="Bader C.D."/>
            <person name="Teijaro C.N."/>
            <person name="Fluegel L."/>
            <person name="Davis C.M."/>
            <person name="Simpson J.R."/>
            <person name="Lauterbach L."/>
            <person name="Steele A.D."/>
            <person name="Gui C."/>
            <person name="Meng S."/>
            <person name="Li G."/>
            <person name="Viehrig K."/>
            <person name="Ye F."/>
            <person name="Su P."/>
            <person name="Kiefer A.F."/>
            <person name="Nichols A."/>
            <person name="Cepeda A.J."/>
            <person name="Yan W."/>
            <person name="Fan B."/>
            <person name="Jiang Y."/>
            <person name="Adhikari A."/>
            <person name="Zheng C.-J."/>
            <person name="Schuster L."/>
            <person name="Cowan T.M."/>
            <person name="Smanski M.J."/>
            <person name="Chevrette M.G."/>
            <person name="De Carvalho L.P.S."/>
            <person name="Shen B."/>
        </authorList>
    </citation>
    <scope>NUCLEOTIDE SEQUENCE [LARGE SCALE GENOMIC DNA]</scope>
    <source>
        <strain evidence="3 4">NPDC033843</strain>
    </source>
</reference>
<dbReference type="SUPFAM" id="SSF55347">
    <property type="entry name" value="Glyceraldehyde-3-phosphate dehydrogenase-like, C-terminal domain"/>
    <property type="match status" value="1"/>
</dbReference>
<evidence type="ECO:0000256" key="1">
    <source>
        <dbReference type="ARBA" id="ARBA00023002"/>
    </source>
</evidence>
<dbReference type="Pfam" id="PF02800">
    <property type="entry name" value="Gp_dh_C"/>
    <property type="match status" value="1"/>
</dbReference>
<proteinExistence type="predicted"/>
<comment type="caution">
    <text evidence="3">The sequence shown here is derived from an EMBL/GenBank/DDBJ whole genome shotgun (WGS) entry which is preliminary data.</text>
</comment>
<evidence type="ECO:0000313" key="4">
    <source>
        <dbReference type="Proteomes" id="UP001550739"/>
    </source>
</evidence>
<dbReference type="SUPFAM" id="SSF51735">
    <property type="entry name" value="NAD(P)-binding Rossmann-fold domains"/>
    <property type="match status" value="1"/>
</dbReference>
<dbReference type="InterPro" id="IPR036291">
    <property type="entry name" value="NAD(P)-bd_dom_sf"/>
</dbReference>
<protein>
    <submittedName>
        <fullName evidence="3">Pyruvate formate lyase family protein</fullName>
    </submittedName>
</protein>
<dbReference type="PROSITE" id="PS51554">
    <property type="entry name" value="PFL"/>
    <property type="match status" value="1"/>
</dbReference>
<dbReference type="GO" id="GO:0016829">
    <property type="term" value="F:lyase activity"/>
    <property type="evidence" value="ECO:0007669"/>
    <property type="project" value="UniProtKB-KW"/>
</dbReference>
<dbReference type="InterPro" id="IPR004184">
    <property type="entry name" value="PFL_dom"/>
</dbReference>
<dbReference type="Gene3D" id="3.20.70.20">
    <property type="match status" value="1"/>
</dbReference>
<dbReference type="Proteomes" id="UP001550739">
    <property type="component" value="Unassembled WGS sequence"/>
</dbReference>
<dbReference type="PRINTS" id="PR00078">
    <property type="entry name" value="G3PDHDRGNASE"/>
</dbReference>
<dbReference type="CDD" id="cd18126">
    <property type="entry name" value="GAPDH_I_C"/>
    <property type="match status" value="1"/>
</dbReference>
<sequence>MTAGPRARTEAWRGFAGTHWRDHIDVRDFIQANYTPYAGDSTFLTGPTERTLAVWRKVAALFPEERRRGILDVDPGNPSTITSHRPGFIDRDRELIVGLQTDAPLRRAIMPNGGLRMVENGLKAYGYQADPFVTRVFGTYRKTHNDGVFDASVPGKGVDATLVMGVNEGTYDPERDHVVSNASCTTNCVAPMVKVLDEHFGLVKGLMTTIHGYTNDQVVLDGPHKDLRRGRSAAVNIIPTSTGAARAVGLVLPKLAGTLDGIAVRVPVEDGSLTDLSVVLERPVTADEVNAAFREAADGPLKGILRVSDAPIVSRDVVGDAASCVLDAPLTQAHGELVKIFGWYDNEWGYTNRLLDLTEYVAARLPQR</sequence>
<accession>A0ABV2ZH08</accession>
<keyword evidence="1" id="KW-0560">Oxidoreductase</keyword>
<dbReference type="SUPFAM" id="SSF51998">
    <property type="entry name" value="PFL-like glycyl radical enzymes"/>
    <property type="match status" value="1"/>
</dbReference>
<keyword evidence="3" id="KW-0670">Pyruvate</keyword>
<keyword evidence="3" id="KW-0456">Lyase</keyword>
<dbReference type="PANTHER" id="PTHR43148">
    <property type="entry name" value="GLYCERALDEHYDE-3-PHOSPHATE DEHYDROGENASE 2"/>
    <property type="match status" value="1"/>
</dbReference>
<dbReference type="InterPro" id="IPR020829">
    <property type="entry name" value="GlycerAld_3-P_DH_cat"/>
</dbReference>
<keyword evidence="4" id="KW-1185">Reference proteome</keyword>
<gene>
    <name evidence="3" type="ORF">AB0E89_14825</name>
</gene>
<dbReference type="Gene3D" id="3.30.360.10">
    <property type="entry name" value="Dihydrodipicolinate Reductase, domain 2"/>
    <property type="match status" value="1"/>
</dbReference>
<dbReference type="Pfam" id="PF02901">
    <property type="entry name" value="PFL-like"/>
    <property type="match status" value="1"/>
</dbReference>
<dbReference type="RefSeq" id="WP_361702533.1">
    <property type="nucleotide sequence ID" value="NZ_JBEZVE010000007.1"/>
</dbReference>
<organism evidence="3 4">
    <name type="scientific">Streptomyces sp. 900129855</name>
    <dbReference type="NCBI Taxonomy" id="3155129"/>
    <lineage>
        <taxon>Bacteria</taxon>
        <taxon>Bacillati</taxon>
        <taxon>Actinomycetota</taxon>
        <taxon>Actinomycetes</taxon>
        <taxon>Kitasatosporales</taxon>
        <taxon>Streptomycetaceae</taxon>
        <taxon>Streptomyces</taxon>
    </lineage>
</organism>
<evidence type="ECO:0000313" key="3">
    <source>
        <dbReference type="EMBL" id="MEU3781838.1"/>
    </source>
</evidence>